<protein>
    <recommendedName>
        <fullName evidence="3">Antitoxin Xre/MbcA/ParS-like toxin-binding domain-containing protein</fullName>
    </recommendedName>
</protein>
<proteinExistence type="predicted"/>
<keyword evidence="2" id="KW-1185">Reference proteome</keyword>
<evidence type="ECO:0000313" key="2">
    <source>
        <dbReference type="Proteomes" id="UP000192359"/>
    </source>
</evidence>
<comment type="caution">
    <text evidence="1">The sequence shown here is derived from an EMBL/GenBank/DDBJ whole genome shotgun (WGS) entry which is preliminary data.</text>
</comment>
<dbReference type="Proteomes" id="UP000192359">
    <property type="component" value="Unassembled WGS sequence"/>
</dbReference>
<accession>A0A1Y1RQI2</accession>
<gene>
    <name evidence="1" type="ORF">A7979_00640</name>
</gene>
<evidence type="ECO:0000313" key="1">
    <source>
        <dbReference type="EMBL" id="ORC22057.1"/>
    </source>
</evidence>
<dbReference type="RefSeq" id="WP_083091111.1">
    <property type="nucleotide sequence ID" value="NZ_LXWF01000011.1"/>
</dbReference>
<evidence type="ECO:0008006" key="3">
    <source>
        <dbReference type="Google" id="ProtNLM"/>
    </source>
</evidence>
<dbReference type="OrthoDB" id="4965902at2"/>
<dbReference type="EMBL" id="LXWF01000011">
    <property type="protein sequence ID" value="ORC22057.1"/>
    <property type="molecule type" value="Genomic_DNA"/>
</dbReference>
<name>A0A1Y1RQI2_9MICC</name>
<dbReference type="AlphaFoldDB" id="A0A1Y1RQI2"/>
<sequence>MSRTINRKDAHAQAVIDQLVAEFTRDLESLPADFLASIDDLEDVKSRMRSLVARASVKGYGDLIGPVYDLDSTMKLLKVTSRAAISKKVKHHKLLRLTIENSESIFPVFQFEGRAVRADIQQVLRAFGDSDSFAVAQWFNTPLDGVTPLDLLDQGCLDTVLTEARSLAAGWQTV</sequence>
<reference evidence="1 2" key="1">
    <citation type="submission" date="2016-05" db="EMBL/GenBank/DDBJ databases">
        <title>Draft genome sequence of a porcine commensal Rothia nasimurium.</title>
        <authorList>
            <person name="Gaiser R.A."/>
            <person name="Van Baarlen P."/>
            <person name="Wells J.M."/>
        </authorList>
    </citation>
    <scope>NUCLEOTIDE SEQUENCE [LARGE SCALE GENOMIC DNA]</scope>
    <source>
        <strain evidence="1 2">PT-32</strain>
    </source>
</reference>
<organism evidence="1 2">
    <name type="scientific">Rothia nasimurium</name>
    <dbReference type="NCBI Taxonomy" id="85336"/>
    <lineage>
        <taxon>Bacteria</taxon>
        <taxon>Bacillati</taxon>
        <taxon>Actinomycetota</taxon>
        <taxon>Actinomycetes</taxon>
        <taxon>Micrococcales</taxon>
        <taxon>Micrococcaceae</taxon>
        <taxon>Rothia</taxon>
    </lineage>
</organism>